<evidence type="ECO:0000256" key="12">
    <source>
        <dbReference type="ARBA" id="ARBA00056233"/>
    </source>
</evidence>
<dbReference type="SMART" id="SM00355">
    <property type="entry name" value="ZnF_C2H2"/>
    <property type="match status" value="2"/>
</dbReference>
<dbReference type="AlphaFoldDB" id="A0A9P7V6C1"/>
<comment type="similarity">
    <text evidence="11">Belongs to the creA/MIG C2H2-type zinc-finger protein family.</text>
</comment>
<evidence type="ECO:0000256" key="5">
    <source>
        <dbReference type="ARBA" id="ARBA00022771"/>
    </source>
</evidence>
<dbReference type="FunFam" id="3.30.160.60:FF:000089">
    <property type="entry name" value="DNA-binding protein creA"/>
    <property type="match status" value="1"/>
</dbReference>
<evidence type="ECO:0000256" key="8">
    <source>
        <dbReference type="ARBA" id="ARBA00023125"/>
    </source>
</evidence>
<dbReference type="GO" id="GO:0008270">
    <property type="term" value="F:zinc ion binding"/>
    <property type="evidence" value="ECO:0007669"/>
    <property type="project" value="UniProtKB-KW"/>
</dbReference>
<dbReference type="PROSITE" id="PS00028">
    <property type="entry name" value="ZINC_FINGER_C2H2_1"/>
    <property type="match status" value="2"/>
</dbReference>
<evidence type="ECO:0000256" key="4">
    <source>
        <dbReference type="ARBA" id="ARBA00022737"/>
    </source>
</evidence>
<gene>
    <name evidence="17" type="primary">MIG1</name>
    <name evidence="17" type="ORF">KQ657_002454</name>
</gene>
<name>A0A9P7V6C1_9ASCO</name>
<evidence type="ECO:0000256" key="11">
    <source>
        <dbReference type="ARBA" id="ARBA00038023"/>
    </source>
</evidence>
<keyword evidence="18" id="KW-1185">Reference proteome</keyword>
<dbReference type="InterPro" id="IPR051007">
    <property type="entry name" value="creA/MIG_C2H2-ZnF"/>
</dbReference>
<feature type="compositionally biased region" description="Polar residues" evidence="15">
    <location>
        <begin position="274"/>
        <end position="283"/>
    </location>
</feature>
<evidence type="ECO:0000256" key="15">
    <source>
        <dbReference type="SAM" id="MobiDB-lite"/>
    </source>
</evidence>
<protein>
    <recommendedName>
        <fullName evidence="13">Regulatory protein MIG1</fullName>
    </recommendedName>
</protein>
<evidence type="ECO:0000256" key="9">
    <source>
        <dbReference type="ARBA" id="ARBA00023163"/>
    </source>
</evidence>
<keyword evidence="7" id="KW-0805">Transcription regulation</keyword>
<reference evidence="17" key="1">
    <citation type="submission" date="2021-03" db="EMBL/GenBank/DDBJ databases">
        <authorList>
            <person name="Palmer J.M."/>
        </authorList>
    </citation>
    <scope>NUCLEOTIDE SEQUENCE</scope>
    <source>
        <strain evidence="17">ARV_011</strain>
    </source>
</reference>
<evidence type="ECO:0000256" key="2">
    <source>
        <dbReference type="ARBA" id="ARBA00022491"/>
    </source>
</evidence>
<feature type="region of interest" description="Disordered" evidence="15">
    <location>
        <begin position="543"/>
        <end position="584"/>
    </location>
</feature>
<organism evidence="17 18">
    <name type="scientific">Scheffersomyces spartinae</name>
    <dbReference type="NCBI Taxonomy" id="45513"/>
    <lineage>
        <taxon>Eukaryota</taxon>
        <taxon>Fungi</taxon>
        <taxon>Dikarya</taxon>
        <taxon>Ascomycota</taxon>
        <taxon>Saccharomycotina</taxon>
        <taxon>Pichiomycetes</taxon>
        <taxon>Debaryomycetaceae</taxon>
        <taxon>Scheffersomyces</taxon>
    </lineage>
</organism>
<keyword evidence="4" id="KW-0677">Repeat</keyword>
<proteinExistence type="inferred from homology"/>
<evidence type="ECO:0000256" key="7">
    <source>
        <dbReference type="ARBA" id="ARBA00023015"/>
    </source>
</evidence>
<evidence type="ECO:0000313" key="17">
    <source>
        <dbReference type="EMBL" id="KAG7192093.1"/>
    </source>
</evidence>
<dbReference type="GeneID" id="66115828"/>
<evidence type="ECO:0000256" key="1">
    <source>
        <dbReference type="ARBA" id="ARBA00004123"/>
    </source>
</evidence>
<feature type="compositionally biased region" description="Low complexity" evidence="15">
    <location>
        <begin position="284"/>
        <end position="313"/>
    </location>
</feature>
<dbReference type="Proteomes" id="UP000790833">
    <property type="component" value="Unassembled WGS sequence"/>
</dbReference>
<sequence length="591" mass="64050">MPPKEKKDKEERPYKCTICDKAFHRLEHQTRHIRTHTGEKPHPCTYPGCTKRFSRSDELTRHLRIHNNPVPRKRRSKHGNTSPNSEQAPLVTMLPMPRTQQPPSMQEYNQFQHPQPQHSIMLSAPGSQQVTYIPISNGDMDGNSKVYAVVNGQQQPPPQHLMQQNMQQGAFNGAPMLQQQQPPPQYSQPQPSYPYAQAQAQAPQYLPGAFPRSSSPATNNINVNPHIQTQTHYIPPVMNSIPSSPTNLMLPENVKRSVSSDTLKVPQVIKSESGTSIGSNLFGSHTTSASDSLSTSPDASSNITTSPNTTTTTNHLVNINDYYASHHKNVPSRLFNASSSSLSSLTGKVKSNSNSGTNLAALASFASITRMTPLKTSTSQKSTNNGTPVIPRQSSSSSLNLEFALTASQPLKKSRPNSPSLPSATLNNINSQSMPAISTPNSPPMSISQLILTSRSNTSKFLIASPNDTPLQTPSQSPHLGPQSTTESLSRVPSFNLTAAHFAKPSSRGPQPTIAESIATTGTQLPPIRSVFSFTSLLNYPPPPPAPLSATTSEVTATSTTRNGVSSVTHNGDMSHMKSQSGMDLHKMMNT</sequence>
<dbReference type="GO" id="GO:0005737">
    <property type="term" value="C:cytoplasm"/>
    <property type="evidence" value="ECO:0007669"/>
    <property type="project" value="TreeGrafter"/>
</dbReference>
<dbReference type="Pfam" id="PF00096">
    <property type="entry name" value="zf-C2H2"/>
    <property type="match status" value="2"/>
</dbReference>
<evidence type="ECO:0000256" key="3">
    <source>
        <dbReference type="ARBA" id="ARBA00022723"/>
    </source>
</evidence>
<feature type="region of interest" description="Disordered" evidence="15">
    <location>
        <begin position="62"/>
        <end position="88"/>
    </location>
</feature>
<dbReference type="GO" id="GO:0005634">
    <property type="term" value="C:nucleus"/>
    <property type="evidence" value="ECO:0007669"/>
    <property type="project" value="UniProtKB-SubCell"/>
</dbReference>
<accession>A0A9P7V6C1</accession>
<keyword evidence="3" id="KW-0479">Metal-binding</keyword>
<feature type="region of interest" description="Disordered" evidence="15">
    <location>
        <begin position="465"/>
        <end position="488"/>
    </location>
</feature>
<feature type="region of interest" description="Disordered" evidence="15">
    <location>
        <begin position="374"/>
        <end position="447"/>
    </location>
</feature>
<keyword evidence="5 14" id="KW-0863">Zinc-finger</keyword>
<evidence type="ECO:0000259" key="16">
    <source>
        <dbReference type="PROSITE" id="PS50157"/>
    </source>
</evidence>
<dbReference type="InterPro" id="IPR036236">
    <property type="entry name" value="Znf_C2H2_sf"/>
</dbReference>
<evidence type="ECO:0000256" key="10">
    <source>
        <dbReference type="ARBA" id="ARBA00023242"/>
    </source>
</evidence>
<dbReference type="InterPro" id="IPR013087">
    <property type="entry name" value="Znf_C2H2_type"/>
</dbReference>
<dbReference type="EMBL" id="JAHMUF010000020">
    <property type="protein sequence ID" value="KAG7192093.1"/>
    <property type="molecule type" value="Genomic_DNA"/>
</dbReference>
<evidence type="ECO:0000256" key="13">
    <source>
        <dbReference type="ARBA" id="ARBA00068528"/>
    </source>
</evidence>
<dbReference type="SUPFAM" id="SSF57667">
    <property type="entry name" value="beta-beta-alpha zinc fingers"/>
    <property type="match status" value="1"/>
</dbReference>
<keyword evidence="9" id="KW-0804">Transcription</keyword>
<keyword evidence="2" id="KW-0678">Repressor</keyword>
<comment type="subcellular location">
    <subcellularLocation>
        <location evidence="1">Nucleus</location>
    </subcellularLocation>
</comment>
<comment type="caution">
    <text evidence="17">The sequence shown here is derived from an EMBL/GenBank/DDBJ whole genome shotgun (WGS) entry which is preliminary data.</text>
</comment>
<feature type="compositionally biased region" description="Polar residues" evidence="15">
    <location>
        <begin position="562"/>
        <end position="582"/>
    </location>
</feature>
<keyword evidence="10" id="KW-0539">Nucleus</keyword>
<dbReference type="FunFam" id="3.30.160.60:FF:000152">
    <property type="entry name" value="DNA-binding protein creA"/>
    <property type="match status" value="1"/>
</dbReference>
<dbReference type="GO" id="GO:0000433">
    <property type="term" value="P:carbon catabolite repression of transcription from RNA polymerase II promoter by glucose"/>
    <property type="evidence" value="ECO:0007669"/>
    <property type="project" value="TreeGrafter"/>
</dbReference>
<feature type="compositionally biased region" description="Low complexity" evidence="15">
    <location>
        <begin position="549"/>
        <end position="561"/>
    </location>
</feature>
<comment type="function">
    <text evidence="12">Involved in glucose repression of glucose metabolism genes.</text>
</comment>
<feature type="region of interest" description="Disordered" evidence="15">
    <location>
        <begin position="274"/>
        <end position="313"/>
    </location>
</feature>
<dbReference type="GO" id="GO:0000978">
    <property type="term" value="F:RNA polymerase II cis-regulatory region sequence-specific DNA binding"/>
    <property type="evidence" value="ECO:0007669"/>
    <property type="project" value="TreeGrafter"/>
</dbReference>
<dbReference type="PANTHER" id="PTHR47428">
    <property type="entry name" value="REGULATORY PROTEIN MIG1-RELATED"/>
    <property type="match status" value="1"/>
</dbReference>
<dbReference type="OrthoDB" id="654211at2759"/>
<dbReference type="RefSeq" id="XP_043047644.1">
    <property type="nucleotide sequence ID" value="XM_043193218.1"/>
</dbReference>
<dbReference type="PROSITE" id="PS50157">
    <property type="entry name" value="ZINC_FINGER_C2H2_2"/>
    <property type="match status" value="2"/>
</dbReference>
<feature type="domain" description="C2H2-type" evidence="16">
    <location>
        <begin position="42"/>
        <end position="71"/>
    </location>
</feature>
<evidence type="ECO:0000256" key="6">
    <source>
        <dbReference type="ARBA" id="ARBA00022833"/>
    </source>
</evidence>
<dbReference type="PANTHER" id="PTHR47428:SF1">
    <property type="entry name" value="REGULATORY PROTEIN MIG1-RELATED"/>
    <property type="match status" value="1"/>
</dbReference>
<keyword evidence="8" id="KW-0238">DNA-binding</keyword>
<evidence type="ECO:0000313" key="18">
    <source>
        <dbReference type="Proteomes" id="UP000790833"/>
    </source>
</evidence>
<feature type="domain" description="C2H2-type" evidence="16">
    <location>
        <begin position="14"/>
        <end position="41"/>
    </location>
</feature>
<keyword evidence="6" id="KW-0862">Zinc</keyword>
<dbReference type="Gene3D" id="3.30.160.60">
    <property type="entry name" value="Classic Zinc Finger"/>
    <property type="match status" value="2"/>
</dbReference>
<evidence type="ECO:0000256" key="14">
    <source>
        <dbReference type="PROSITE-ProRule" id="PRU00042"/>
    </source>
</evidence>